<dbReference type="Proteomes" id="UP000236551">
    <property type="component" value="Plasmid pCV839-15-p2"/>
</dbReference>
<proteinExistence type="predicted"/>
<dbReference type="EMBL" id="CP024976">
    <property type="protein sequence ID" value="ATZ30102.1"/>
    <property type="molecule type" value="Genomic_DNA"/>
</dbReference>
<accession>A0A0E1LGE9</accession>
<gene>
    <name evidence="2" type="ORF">CV83915_2p0099</name>
</gene>
<evidence type="ECO:0000313" key="3">
    <source>
        <dbReference type="Proteomes" id="UP000236551"/>
    </source>
</evidence>
<dbReference type="AlphaFoldDB" id="A0A0E1LGE9"/>
<organism evidence="2 3">
    <name type="scientific">Escherichia coli</name>
    <dbReference type="NCBI Taxonomy" id="562"/>
    <lineage>
        <taxon>Bacteria</taxon>
        <taxon>Pseudomonadati</taxon>
        <taxon>Pseudomonadota</taxon>
        <taxon>Gammaproteobacteria</taxon>
        <taxon>Enterobacterales</taxon>
        <taxon>Enterobacteriaceae</taxon>
        <taxon>Escherichia</taxon>
    </lineage>
</organism>
<feature type="region of interest" description="Disordered" evidence="1">
    <location>
        <begin position="101"/>
        <end position="121"/>
    </location>
</feature>
<geneLocation type="plasmid" evidence="3">
    <name>pcv839-15-p2</name>
</geneLocation>
<reference evidence="2 3" key="1">
    <citation type="submission" date="2017-11" db="EMBL/GenBank/DDBJ databases">
        <title>Escherichia coli CV839-15 Genome sequencing and assembly.</title>
        <authorList>
            <person name="Li Z."/>
            <person name="Song N."/>
            <person name="Li W."/>
            <person name="Philip H.R."/>
            <person name="Bu Z."/>
            <person name="Siguo L."/>
        </authorList>
    </citation>
    <scope>NUCLEOTIDE SEQUENCE [LARGE SCALE GENOMIC DNA]</scope>
    <source>
        <strain evidence="2 3">CV839-15</strain>
        <plasmid evidence="3">Plasmid pcv839-15-p2</plasmid>
    </source>
</reference>
<protein>
    <submittedName>
        <fullName evidence="2">Uncharacterized protein</fullName>
    </submittedName>
</protein>
<evidence type="ECO:0000256" key="1">
    <source>
        <dbReference type="SAM" id="MobiDB-lite"/>
    </source>
</evidence>
<sequence>MIEQSPGAFTNAFSLQPQAPHRDFDDFRILQQYQVVSLSRKLMACCINQVEQIIIFSVSYRQLFSGQSHQLCSVTVKKPASPVGFFTSFVSAKSAPPCPSHRGNSCSEPEPAISTLPSSEKTGTFSSITTHKYREKIRCQKSGVKNSTLAFRWGA</sequence>
<keyword evidence="2" id="KW-0614">Plasmid</keyword>
<evidence type="ECO:0000313" key="2">
    <source>
        <dbReference type="EMBL" id="ATZ30102.1"/>
    </source>
</evidence>
<name>A0A0E1LGE9_ECOLX</name>